<evidence type="ECO:0000256" key="5">
    <source>
        <dbReference type="ARBA" id="ARBA00022771"/>
    </source>
</evidence>
<dbReference type="GO" id="GO:0052629">
    <property type="term" value="F:phosphatidylinositol-3,5-bisphosphate 3-phosphatase activity"/>
    <property type="evidence" value="ECO:0007669"/>
    <property type="project" value="UniProtKB-EC"/>
</dbReference>
<keyword evidence="7" id="KW-0862">Zinc</keyword>
<dbReference type="GO" id="GO:0046856">
    <property type="term" value="P:phosphatidylinositol dephosphorylation"/>
    <property type="evidence" value="ECO:0007669"/>
    <property type="project" value="TreeGrafter"/>
</dbReference>
<keyword evidence="4" id="KW-0479">Metal-binding</keyword>
<dbReference type="PROSITE" id="PS51339">
    <property type="entry name" value="PPASE_MYOTUBULARIN"/>
    <property type="match status" value="1"/>
</dbReference>
<evidence type="ECO:0000256" key="11">
    <source>
        <dbReference type="PIRSR" id="PIRSR630564-1"/>
    </source>
</evidence>
<gene>
    <name evidence="17" type="ORF">GBAR_LOCUS2961</name>
</gene>
<evidence type="ECO:0000313" key="18">
    <source>
        <dbReference type="Proteomes" id="UP001174909"/>
    </source>
</evidence>
<name>A0AA35R368_GEOBA</name>
<dbReference type="GO" id="GO:0005737">
    <property type="term" value="C:cytoplasm"/>
    <property type="evidence" value="ECO:0007669"/>
    <property type="project" value="TreeGrafter"/>
</dbReference>
<feature type="domain" description="Myotubularin phosphatase" evidence="16">
    <location>
        <begin position="126"/>
        <end position="497"/>
    </location>
</feature>
<dbReference type="EMBL" id="CASHTH010000407">
    <property type="protein sequence ID" value="CAI8000494.1"/>
    <property type="molecule type" value="Genomic_DNA"/>
</dbReference>
<sequence>MSSTSHSGETVAVQSRQAIAHSQSARFMQTEGGNSGDADYEDEQDVIPIFTTDNDETEAEGSPVNTDSNEVETGSGLVQLTLPQPSAELIQLLYIRLSDIVANVADYPPAQLYIRFFKDEMHELIGWNVYNFPREMERQGVSEELWKLQAVNGPSYDLCETYPQLLYFPASVPLSDLQESAKFRSKGRLPCLVWVNGKKKNFMLRCAQPLTGAAGKHSREDELLIQESMKCGPPDGNLTIFDARSFSAATGNKIMGKGTEDITNYPNTRLTYLDIPNIHAVRESFESLKTLCLSSTSDKWFSALENTQWLNYISLILKGATMIARCLKLQQGNVLIHCSDGWDRTSQLTSLSQLLMDPYFRTVEGFKVLIEKEWLSFGHKFQQRLGHPLLPHERSPIFLQFLDCVHQIMWQYPNAFEFNDSLLLRVAEHINTAWFGTFLCNCDRERHNLSLYATTLSLWAHIDTDLHSMLNSDFTETKKTIFPIINIRRLRLWEEYFLTFDPTHMAQQGHAEEHGVTQTASDGPKATPQAALTQSWATDTVVWMSNDKTLDCCFCQQRFSAFRRKHHCRACGRIFCNDCTKRRMALSHLGYFQPVRVCDECYSKLHGAQNTKDTDVCITYNIIGWNVL</sequence>
<dbReference type="InterPro" id="IPR016130">
    <property type="entry name" value="Tyr_Pase_AS"/>
</dbReference>
<dbReference type="Gene3D" id="3.30.40.10">
    <property type="entry name" value="Zinc/RING finger domain, C3HC4 (zinc finger)"/>
    <property type="match status" value="1"/>
</dbReference>
<dbReference type="InterPro" id="IPR013083">
    <property type="entry name" value="Znf_RING/FYVE/PHD"/>
</dbReference>
<evidence type="ECO:0000256" key="13">
    <source>
        <dbReference type="PROSITE-ProRule" id="PRU00091"/>
    </source>
</evidence>
<dbReference type="Pfam" id="PF06602">
    <property type="entry name" value="Myotub-related"/>
    <property type="match status" value="1"/>
</dbReference>
<protein>
    <recommendedName>
        <fullName evidence="3">phosphatidylinositol-3,5-bisphosphate 3-phosphatase</fullName>
        <ecNumber evidence="3">3.1.3.95</ecNumber>
    </recommendedName>
    <alternativeName>
        <fullName evidence="10">Phosphatidylinositol-3,5-bisphosphate 3-phosphatase</fullName>
    </alternativeName>
</protein>
<dbReference type="InterPro" id="IPR010569">
    <property type="entry name" value="Myotubularin-like_Pase_dom"/>
</dbReference>
<dbReference type="SUPFAM" id="SSF57903">
    <property type="entry name" value="FYVE/PHD zinc finger"/>
    <property type="match status" value="1"/>
</dbReference>
<dbReference type="InterPro" id="IPR011011">
    <property type="entry name" value="Znf_FYVE_PHD"/>
</dbReference>
<evidence type="ECO:0000256" key="9">
    <source>
        <dbReference type="ARBA" id="ARBA00023136"/>
    </source>
</evidence>
<evidence type="ECO:0000256" key="2">
    <source>
        <dbReference type="ARBA" id="ARBA00007471"/>
    </source>
</evidence>
<feature type="region of interest" description="Disordered" evidence="14">
    <location>
        <begin position="1"/>
        <end position="41"/>
    </location>
</feature>
<dbReference type="SMART" id="SM00404">
    <property type="entry name" value="PTPc_motif"/>
    <property type="match status" value="1"/>
</dbReference>
<dbReference type="GO" id="GO:0016020">
    <property type="term" value="C:membrane"/>
    <property type="evidence" value="ECO:0007669"/>
    <property type="project" value="UniProtKB-SubCell"/>
</dbReference>
<dbReference type="PROSITE" id="PS50178">
    <property type="entry name" value="ZF_FYVE"/>
    <property type="match status" value="1"/>
</dbReference>
<evidence type="ECO:0000256" key="3">
    <source>
        <dbReference type="ARBA" id="ARBA00012903"/>
    </source>
</evidence>
<dbReference type="SUPFAM" id="SSF52799">
    <property type="entry name" value="(Phosphotyrosine protein) phosphatases II"/>
    <property type="match status" value="1"/>
</dbReference>
<proteinExistence type="inferred from homology"/>
<keyword evidence="5 13" id="KW-0863">Zinc-finger</keyword>
<dbReference type="PROSITE" id="PS00383">
    <property type="entry name" value="TYR_PHOSPHATASE_1"/>
    <property type="match status" value="1"/>
</dbReference>
<dbReference type="InterPro" id="IPR000306">
    <property type="entry name" value="Znf_FYVE"/>
</dbReference>
<evidence type="ECO:0000256" key="7">
    <source>
        <dbReference type="ARBA" id="ARBA00022833"/>
    </source>
</evidence>
<comment type="subcellular location">
    <subcellularLocation>
        <location evidence="1">Membrane</location>
    </subcellularLocation>
</comment>
<dbReference type="SMART" id="SM00064">
    <property type="entry name" value="FYVE"/>
    <property type="match status" value="1"/>
</dbReference>
<dbReference type="InterPro" id="IPR030564">
    <property type="entry name" value="Myotubularin"/>
</dbReference>
<evidence type="ECO:0000313" key="17">
    <source>
        <dbReference type="EMBL" id="CAI8000494.1"/>
    </source>
</evidence>
<dbReference type="EC" id="3.1.3.95" evidence="3"/>
<comment type="similarity">
    <text evidence="2">Belongs to the protein-tyrosine phosphatase family. Non-receptor class myotubularin subfamily.</text>
</comment>
<feature type="binding site" evidence="12">
    <location>
        <begin position="277"/>
        <end position="278"/>
    </location>
    <ligand>
        <name>substrate</name>
    </ligand>
</feature>
<feature type="compositionally biased region" description="Polar residues" evidence="14">
    <location>
        <begin position="1"/>
        <end position="27"/>
    </location>
</feature>
<dbReference type="InterPro" id="IPR017455">
    <property type="entry name" value="Znf_FYVE-rel"/>
</dbReference>
<keyword evidence="8" id="KW-0443">Lipid metabolism</keyword>
<evidence type="ECO:0000256" key="14">
    <source>
        <dbReference type="SAM" id="MobiDB-lite"/>
    </source>
</evidence>
<feature type="active site" description="Phosphocysteine intermediate" evidence="11">
    <location>
        <position position="338"/>
    </location>
</feature>
<organism evidence="17 18">
    <name type="scientific">Geodia barretti</name>
    <name type="common">Barrett's horny sponge</name>
    <dbReference type="NCBI Taxonomy" id="519541"/>
    <lineage>
        <taxon>Eukaryota</taxon>
        <taxon>Metazoa</taxon>
        <taxon>Porifera</taxon>
        <taxon>Demospongiae</taxon>
        <taxon>Heteroscleromorpha</taxon>
        <taxon>Tetractinellida</taxon>
        <taxon>Astrophorina</taxon>
        <taxon>Geodiidae</taxon>
        <taxon>Geodia</taxon>
    </lineage>
</organism>
<dbReference type="GO" id="GO:0008270">
    <property type="term" value="F:zinc ion binding"/>
    <property type="evidence" value="ECO:0007669"/>
    <property type="project" value="UniProtKB-KW"/>
</dbReference>
<evidence type="ECO:0000259" key="16">
    <source>
        <dbReference type="PROSITE" id="PS51339"/>
    </source>
</evidence>
<evidence type="ECO:0000256" key="1">
    <source>
        <dbReference type="ARBA" id="ARBA00004370"/>
    </source>
</evidence>
<dbReference type="PANTHER" id="PTHR10807">
    <property type="entry name" value="MYOTUBULARIN-RELATED"/>
    <property type="match status" value="1"/>
</dbReference>
<dbReference type="GO" id="GO:0004438">
    <property type="term" value="F:phosphatidylinositol-3-phosphate phosphatase activity"/>
    <property type="evidence" value="ECO:0007669"/>
    <property type="project" value="TreeGrafter"/>
</dbReference>
<accession>A0AA35R368</accession>
<feature type="region of interest" description="Disordered" evidence="14">
    <location>
        <begin position="53"/>
        <end position="72"/>
    </location>
</feature>
<feature type="binding site" evidence="12">
    <location>
        <begin position="338"/>
        <end position="344"/>
    </location>
    <ligand>
        <name>substrate</name>
    </ligand>
</feature>
<dbReference type="InterPro" id="IPR029021">
    <property type="entry name" value="Prot-tyrosine_phosphatase-like"/>
</dbReference>
<dbReference type="InterPro" id="IPR003595">
    <property type="entry name" value="Tyr_Pase_cat"/>
</dbReference>
<dbReference type="Pfam" id="PF01363">
    <property type="entry name" value="FYVE"/>
    <property type="match status" value="1"/>
</dbReference>
<dbReference type="CDD" id="cd14507">
    <property type="entry name" value="PTP-MTM-like"/>
    <property type="match status" value="1"/>
</dbReference>
<evidence type="ECO:0000256" key="8">
    <source>
        <dbReference type="ARBA" id="ARBA00023098"/>
    </source>
</evidence>
<evidence type="ECO:0000256" key="10">
    <source>
        <dbReference type="ARBA" id="ARBA00032571"/>
    </source>
</evidence>
<reference evidence="17" key="1">
    <citation type="submission" date="2023-03" db="EMBL/GenBank/DDBJ databases">
        <authorList>
            <person name="Steffen K."/>
            <person name="Cardenas P."/>
        </authorList>
    </citation>
    <scope>NUCLEOTIDE SEQUENCE</scope>
</reference>
<keyword evidence="18" id="KW-1185">Reference proteome</keyword>
<feature type="compositionally biased region" description="Polar residues" evidence="14">
    <location>
        <begin position="63"/>
        <end position="72"/>
    </location>
</feature>
<evidence type="ECO:0000256" key="12">
    <source>
        <dbReference type="PIRSR" id="PIRSR630564-2"/>
    </source>
</evidence>
<keyword evidence="9" id="KW-0472">Membrane</keyword>
<evidence type="ECO:0000256" key="4">
    <source>
        <dbReference type="ARBA" id="ARBA00022723"/>
    </source>
</evidence>
<dbReference type="AlphaFoldDB" id="A0AA35R368"/>
<evidence type="ECO:0000259" key="15">
    <source>
        <dbReference type="PROSITE" id="PS50178"/>
    </source>
</evidence>
<comment type="caution">
    <text evidence="17">The sequence shown here is derived from an EMBL/GenBank/DDBJ whole genome shotgun (WGS) entry which is preliminary data.</text>
</comment>
<evidence type="ECO:0000256" key="6">
    <source>
        <dbReference type="ARBA" id="ARBA00022801"/>
    </source>
</evidence>
<dbReference type="PANTHER" id="PTHR10807:SF128">
    <property type="entry name" value="PHOSPHATIDYLINOSITOL-3,5-BISPHOSPHATE 3-PHOSPHATASE"/>
    <property type="match status" value="1"/>
</dbReference>
<dbReference type="Proteomes" id="UP001174909">
    <property type="component" value="Unassembled WGS sequence"/>
</dbReference>
<keyword evidence="6" id="KW-0378">Hydrolase</keyword>
<feature type="domain" description="FYVE-type" evidence="15">
    <location>
        <begin position="546"/>
        <end position="606"/>
    </location>
</feature>